<dbReference type="Gene3D" id="3.30.420.10">
    <property type="entry name" value="Ribonuclease H-like superfamily/Ribonuclease H"/>
    <property type="match status" value="1"/>
</dbReference>
<evidence type="ECO:0008006" key="4">
    <source>
        <dbReference type="Google" id="ProtNLM"/>
    </source>
</evidence>
<keyword evidence="3" id="KW-1185">Reference proteome</keyword>
<feature type="region of interest" description="Disordered" evidence="1">
    <location>
        <begin position="249"/>
        <end position="301"/>
    </location>
</feature>
<accession>A0AA88IEK9</accession>
<evidence type="ECO:0000313" key="2">
    <source>
        <dbReference type="EMBL" id="KAK2725256.1"/>
    </source>
</evidence>
<name>A0AA88IEK9_ARTSF</name>
<dbReference type="Proteomes" id="UP001187531">
    <property type="component" value="Unassembled WGS sequence"/>
</dbReference>
<dbReference type="InterPro" id="IPR036397">
    <property type="entry name" value="RNaseH_sf"/>
</dbReference>
<dbReference type="AlphaFoldDB" id="A0AA88IEK9"/>
<dbReference type="GO" id="GO:0003676">
    <property type="term" value="F:nucleic acid binding"/>
    <property type="evidence" value="ECO:0007669"/>
    <property type="project" value="InterPro"/>
</dbReference>
<sequence length="427" mass="49128">MFAKKDYFDWDSQLPYIQWCINAVYHESLKDNPHFIMFLREPRFPFEDITSSRIFYNVESNYKSEMLACQKLSYDFVKANLESAKLKQKENYDRGAKHIRFNVGYLVLLHLPPVARHNKLVRIRWLGPYRVIRLMGNGINFEIRRVADGKTEIIHPNRLKPYVASQPWVQLNTKQFDGIKTDKPRKEVTWADDQGYNLTSSNTNISTTPILTNSLTVPLLDSPNPSIQTPILPVIDFLPPSDRRITFTRTIDNDNSIGTPDTSMQPLTPLPRTPRFPIPDNPHDSNYSDQPSPFEWTPPQQHPISLPPKLESQDSCLTPGIFEQSISIGSEERLMWDDYLGPEYPDSSPLTDSHALELKQLFVPVKCSSPMAKVESYRCPNEIRNRENRVVEMGSGDLKKKADLEETYTRADLVETRISDIDLESGL</sequence>
<evidence type="ECO:0000256" key="1">
    <source>
        <dbReference type="SAM" id="MobiDB-lite"/>
    </source>
</evidence>
<comment type="caution">
    <text evidence="2">The sequence shown here is derived from an EMBL/GenBank/DDBJ whole genome shotgun (WGS) entry which is preliminary data.</text>
</comment>
<dbReference type="EMBL" id="JAVRJZ010000003">
    <property type="protein sequence ID" value="KAK2725256.1"/>
    <property type="molecule type" value="Genomic_DNA"/>
</dbReference>
<feature type="compositionally biased region" description="Pro residues" evidence="1">
    <location>
        <begin position="268"/>
        <end position="280"/>
    </location>
</feature>
<protein>
    <recommendedName>
        <fullName evidence="4">Polyprotein</fullName>
    </recommendedName>
</protein>
<reference evidence="2" key="1">
    <citation type="submission" date="2023-07" db="EMBL/GenBank/DDBJ databases">
        <title>Chromosome-level genome assembly of Artemia franciscana.</title>
        <authorList>
            <person name="Jo E."/>
        </authorList>
    </citation>
    <scope>NUCLEOTIDE SEQUENCE</scope>
    <source>
        <tissue evidence="2">Whole body</tissue>
    </source>
</reference>
<feature type="compositionally biased region" description="Polar residues" evidence="1">
    <location>
        <begin position="249"/>
        <end position="265"/>
    </location>
</feature>
<gene>
    <name evidence="2" type="ORF">QYM36_001636</name>
</gene>
<evidence type="ECO:0000313" key="3">
    <source>
        <dbReference type="Proteomes" id="UP001187531"/>
    </source>
</evidence>
<organism evidence="2 3">
    <name type="scientific">Artemia franciscana</name>
    <name type="common">Brine shrimp</name>
    <name type="synonym">Artemia sanfranciscana</name>
    <dbReference type="NCBI Taxonomy" id="6661"/>
    <lineage>
        <taxon>Eukaryota</taxon>
        <taxon>Metazoa</taxon>
        <taxon>Ecdysozoa</taxon>
        <taxon>Arthropoda</taxon>
        <taxon>Crustacea</taxon>
        <taxon>Branchiopoda</taxon>
        <taxon>Anostraca</taxon>
        <taxon>Artemiidae</taxon>
        <taxon>Artemia</taxon>
    </lineage>
</organism>
<proteinExistence type="predicted"/>